<dbReference type="InterPro" id="IPR017871">
    <property type="entry name" value="ABC_transporter-like_CS"/>
</dbReference>
<dbReference type="Pfam" id="PF00005">
    <property type="entry name" value="ABC_tran"/>
    <property type="match status" value="1"/>
</dbReference>
<evidence type="ECO:0000313" key="5">
    <source>
        <dbReference type="EMBL" id="MDQ1121518.1"/>
    </source>
</evidence>
<dbReference type="SMART" id="SM00382">
    <property type="entry name" value="AAA"/>
    <property type="match status" value="1"/>
</dbReference>
<feature type="domain" description="ABC transporter" evidence="4">
    <location>
        <begin position="12"/>
        <end position="255"/>
    </location>
</feature>
<comment type="caution">
    <text evidence="5">The sequence shown here is derived from an EMBL/GenBank/DDBJ whole genome shotgun (WGS) entry which is preliminary data.</text>
</comment>
<keyword evidence="2" id="KW-0547">Nucleotide-binding</keyword>
<dbReference type="PROSITE" id="PS00211">
    <property type="entry name" value="ABC_TRANSPORTER_1"/>
    <property type="match status" value="1"/>
</dbReference>
<dbReference type="InterPro" id="IPR027417">
    <property type="entry name" value="P-loop_NTPase"/>
</dbReference>
<gene>
    <name evidence="5" type="ORF">QE412_000091</name>
</gene>
<sequence length="263" mass="28570">MNDARHDWADMLELTDVQVQFTVGHGRRKRIVAAVDRTSFTVASGEVLGIVGESGSGKSTLARAIAGLQRYDGTITLQGRPLSPKRTRHQRRMIQMVFQDPFASLDPRMTVRQILAEIVTIHRGGGRSAVEARCRELMSLTHLPEELLDVYPGDMSGGQRQRVAIARALAADPSVLIADEATSALDVSVQAKVIALFAELSETLGLTIILIAHDLAIVYSLCDRVAVISQGSIVEIGETEALYAHPQHAYTRRLLASIPAVNA</sequence>
<dbReference type="RefSeq" id="WP_307478758.1">
    <property type="nucleotide sequence ID" value="NZ_JAUTBF010000001.1"/>
</dbReference>
<dbReference type="InterPro" id="IPR003439">
    <property type="entry name" value="ABC_transporter-like_ATP-bd"/>
</dbReference>
<reference evidence="5 6" key="1">
    <citation type="submission" date="2023-07" db="EMBL/GenBank/DDBJ databases">
        <title>Functional and genomic diversity of the sorghum phyllosphere microbiome.</title>
        <authorList>
            <person name="Shade A."/>
        </authorList>
    </citation>
    <scope>NUCLEOTIDE SEQUENCE [LARGE SCALE GENOMIC DNA]</scope>
    <source>
        <strain evidence="5 6">SORGH_AS_1207</strain>
    </source>
</reference>
<dbReference type="EMBL" id="JAUTBF010000001">
    <property type="protein sequence ID" value="MDQ1121518.1"/>
    <property type="molecule type" value="Genomic_DNA"/>
</dbReference>
<accession>A0ABU0TPC6</accession>
<evidence type="ECO:0000313" key="6">
    <source>
        <dbReference type="Proteomes" id="UP001226691"/>
    </source>
</evidence>
<keyword evidence="3 5" id="KW-0067">ATP-binding</keyword>
<evidence type="ECO:0000259" key="4">
    <source>
        <dbReference type="PROSITE" id="PS50893"/>
    </source>
</evidence>
<dbReference type="InterPro" id="IPR003593">
    <property type="entry name" value="AAA+_ATPase"/>
</dbReference>
<organism evidence="5 6">
    <name type="scientific">Microbacterium trichothecenolyticum</name>
    <name type="common">Aureobacterium trichothecenolyticum</name>
    <dbReference type="NCBI Taxonomy" id="69370"/>
    <lineage>
        <taxon>Bacteria</taxon>
        <taxon>Bacillati</taxon>
        <taxon>Actinomycetota</taxon>
        <taxon>Actinomycetes</taxon>
        <taxon>Micrococcales</taxon>
        <taxon>Microbacteriaceae</taxon>
        <taxon>Microbacterium</taxon>
    </lineage>
</organism>
<proteinExistence type="predicted"/>
<keyword evidence="6" id="KW-1185">Reference proteome</keyword>
<keyword evidence="1" id="KW-0813">Transport</keyword>
<protein>
    <submittedName>
        <fullName evidence="5">Peptide/nickel transport system ATP-binding protein</fullName>
    </submittedName>
</protein>
<evidence type="ECO:0000256" key="3">
    <source>
        <dbReference type="ARBA" id="ARBA00022840"/>
    </source>
</evidence>
<name>A0ABU0TPC6_MICTR</name>
<dbReference type="PROSITE" id="PS50893">
    <property type="entry name" value="ABC_TRANSPORTER_2"/>
    <property type="match status" value="1"/>
</dbReference>
<dbReference type="SUPFAM" id="SSF52540">
    <property type="entry name" value="P-loop containing nucleoside triphosphate hydrolases"/>
    <property type="match status" value="1"/>
</dbReference>
<evidence type="ECO:0000256" key="1">
    <source>
        <dbReference type="ARBA" id="ARBA00022448"/>
    </source>
</evidence>
<dbReference type="CDD" id="cd03257">
    <property type="entry name" value="ABC_NikE_OppD_transporters"/>
    <property type="match status" value="1"/>
</dbReference>
<dbReference type="Gene3D" id="3.40.50.300">
    <property type="entry name" value="P-loop containing nucleotide triphosphate hydrolases"/>
    <property type="match status" value="1"/>
</dbReference>
<dbReference type="GO" id="GO:0005524">
    <property type="term" value="F:ATP binding"/>
    <property type="evidence" value="ECO:0007669"/>
    <property type="project" value="UniProtKB-KW"/>
</dbReference>
<dbReference type="Proteomes" id="UP001226691">
    <property type="component" value="Unassembled WGS sequence"/>
</dbReference>
<dbReference type="PANTHER" id="PTHR43776">
    <property type="entry name" value="TRANSPORT ATP-BINDING PROTEIN"/>
    <property type="match status" value="1"/>
</dbReference>
<dbReference type="InterPro" id="IPR050319">
    <property type="entry name" value="ABC_transp_ATP-bind"/>
</dbReference>
<evidence type="ECO:0000256" key="2">
    <source>
        <dbReference type="ARBA" id="ARBA00022741"/>
    </source>
</evidence>